<dbReference type="RefSeq" id="WP_188939923.1">
    <property type="nucleotide sequence ID" value="NZ_BMNA01000001.1"/>
</dbReference>
<organism evidence="3 4">
    <name type="scientific">Nakamurella endophytica</name>
    <dbReference type="NCBI Taxonomy" id="1748367"/>
    <lineage>
        <taxon>Bacteria</taxon>
        <taxon>Bacillati</taxon>
        <taxon>Actinomycetota</taxon>
        <taxon>Actinomycetes</taxon>
        <taxon>Nakamurellales</taxon>
        <taxon>Nakamurellaceae</taxon>
        <taxon>Nakamurella</taxon>
    </lineage>
</organism>
<reference evidence="3" key="2">
    <citation type="submission" date="2020-09" db="EMBL/GenBank/DDBJ databases">
        <authorList>
            <person name="Sun Q."/>
            <person name="Zhou Y."/>
        </authorList>
    </citation>
    <scope>NUCLEOTIDE SEQUENCE</scope>
    <source>
        <strain evidence="3">CGMCC 4.7308</strain>
    </source>
</reference>
<reference evidence="3" key="1">
    <citation type="journal article" date="2014" name="Int. J. Syst. Evol. Microbiol.">
        <title>Complete genome sequence of Corynebacterium casei LMG S-19264T (=DSM 44701T), isolated from a smear-ripened cheese.</title>
        <authorList>
            <consortium name="US DOE Joint Genome Institute (JGI-PGF)"/>
            <person name="Walter F."/>
            <person name="Albersmeier A."/>
            <person name="Kalinowski J."/>
            <person name="Ruckert C."/>
        </authorList>
    </citation>
    <scope>NUCLEOTIDE SEQUENCE</scope>
    <source>
        <strain evidence="3">CGMCC 4.7308</strain>
    </source>
</reference>
<dbReference type="EMBL" id="BMNA01000001">
    <property type="protein sequence ID" value="GGL88855.1"/>
    <property type="molecule type" value="Genomic_DNA"/>
</dbReference>
<dbReference type="AlphaFoldDB" id="A0A917SPJ0"/>
<feature type="compositionally biased region" description="Pro residues" evidence="1">
    <location>
        <begin position="11"/>
        <end position="49"/>
    </location>
</feature>
<evidence type="ECO:0000313" key="3">
    <source>
        <dbReference type="EMBL" id="GGL88855.1"/>
    </source>
</evidence>
<evidence type="ECO:0000256" key="2">
    <source>
        <dbReference type="SAM" id="Phobius"/>
    </source>
</evidence>
<keyword evidence="4" id="KW-1185">Reference proteome</keyword>
<feature type="region of interest" description="Disordered" evidence="1">
    <location>
        <begin position="1"/>
        <end position="65"/>
    </location>
</feature>
<dbReference type="Proteomes" id="UP000655208">
    <property type="component" value="Unassembled WGS sequence"/>
</dbReference>
<evidence type="ECO:0000313" key="4">
    <source>
        <dbReference type="Proteomes" id="UP000655208"/>
    </source>
</evidence>
<feature type="transmembrane region" description="Helical" evidence="2">
    <location>
        <begin position="114"/>
        <end position="131"/>
    </location>
</feature>
<feature type="transmembrane region" description="Helical" evidence="2">
    <location>
        <begin position="151"/>
        <end position="173"/>
    </location>
</feature>
<comment type="caution">
    <text evidence="3">The sequence shown here is derived from an EMBL/GenBank/DDBJ whole genome shotgun (WGS) entry which is preliminary data.</text>
</comment>
<keyword evidence="2" id="KW-1133">Transmembrane helix</keyword>
<name>A0A917SPJ0_9ACTN</name>
<gene>
    <name evidence="3" type="ORF">GCM10011594_05620</name>
</gene>
<evidence type="ECO:0000256" key="1">
    <source>
        <dbReference type="SAM" id="MobiDB-lite"/>
    </source>
</evidence>
<feature type="region of interest" description="Disordered" evidence="1">
    <location>
        <begin position="79"/>
        <end position="100"/>
    </location>
</feature>
<keyword evidence="2" id="KW-0472">Membrane</keyword>
<proteinExistence type="predicted"/>
<protein>
    <submittedName>
        <fullName evidence="3">Uncharacterized protein</fullName>
    </submittedName>
</protein>
<keyword evidence="2" id="KW-0812">Transmembrane</keyword>
<feature type="transmembrane region" description="Helical" evidence="2">
    <location>
        <begin position="212"/>
        <end position="233"/>
    </location>
</feature>
<feature type="transmembrane region" description="Helical" evidence="2">
    <location>
        <begin position="185"/>
        <end position="206"/>
    </location>
</feature>
<sequence>MSHPTDGDTPPSYPPPSGAAPGYPPPAPPGPPGGYAAPPPGYAPPPPSSNAPGAPGAPGGAYPPPAGYPAAQGGYPAPGAYPPPQGGYAPPGGSGNYPRPATGPDFSKVAIGDWLILGGGLLYLIFSFFTWQLRIDVDSDFFYAYRNGWGSFYIIGTLLVLAVTVVRALQLFVPQANLRSVKPEFLVYGAVLGAAVVLLSVIVILAQNGIMYTGAWLALIMALVVAYGTLLSAQRAGARLPFKVPGPA</sequence>
<accession>A0A917SPJ0</accession>